<protein>
    <submittedName>
        <fullName evidence="3">M28 family peptidase</fullName>
    </submittedName>
</protein>
<organism evidence="3 4">
    <name type="scientific">Vagococcus carniphilus</name>
    <dbReference type="NCBI Taxonomy" id="218144"/>
    <lineage>
        <taxon>Bacteria</taxon>
        <taxon>Bacillati</taxon>
        <taxon>Bacillota</taxon>
        <taxon>Bacilli</taxon>
        <taxon>Lactobacillales</taxon>
        <taxon>Enterococcaceae</taxon>
        <taxon>Vagococcus</taxon>
    </lineage>
</organism>
<dbReference type="GO" id="GO:0006508">
    <property type="term" value="P:proteolysis"/>
    <property type="evidence" value="ECO:0007669"/>
    <property type="project" value="InterPro"/>
</dbReference>
<accession>A0AAW8U3S5</accession>
<dbReference type="PANTHER" id="PTHR12147">
    <property type="entry name" value="METALLOPEPTIDASE M28 FAMILY MEMBER"/>
    <property type="match status" value="1"/>
</dbReference>
<feature type="transmembrane region" description="Helical" evidence="1">
    <location>
        <begin position="71"/>
        <end position="89"/>
    </location>
</feature>
<dbReference type="AlphaFoldDB" id="A0AAW8U3S5"/>
<keyword evidence="1" id="KW-1133">Transmembrane helix</keyword>
<evidence type="ECO:0000259" key="2">
    <source>
        <dbReference type="Pfam" id="PF04389"/>
    </source>
</evidence>
<evidence type="ECO:0000313" key="4">
    <source>
        <dbReference type="Proteomes" id="UP001268577"/>
    </source>
</evidence>
<dbReference type="EMBL" id="JARQBZ010000015">
    <property type="protein sequence ID" value="MDT2834206.1"/>
    <property type="molecule type" value="Genomic_DNA"/>
</dbReference>
<dbReference type="GO" id="GO:0008235">
    <property type="term" value="F:metalloexopeptidase activity"/>
    <property type="evidence" value="ECO:0007669"/>
    <property type="project" value="InterPro"/>
</dbReference>
<dbReference type="Proteomes" id="UP001268577">
    <property type="component" value="Unassembled WGS sequence"/>
</dbReference>
<dbReference type="PANTHER" id="PTHR12147:SF26">
    <property type="entry name" value="PEPTIDASE M28 DOMAIN-CONTAINING PROTEIN"/>
    <property type="match status" value="1"/>
</dbReference>
<name>A0AAW8U3S5_9ENTE</name>
<dbReference type="InterPro" id="IPR007484">
    <property type="entry name" value="Peptidase_M28"/>
</dbReference>
<keyword evidence="1" id="KW-0812">Transmembrane</keyword>
<sequence>MRKSSQELLDNYQIRKSKTEKIAFIDWLEQQLGNQNYLLKKEHYEKDGVNLIVGDLETAKIILTAHYDTQALSIFPIFMGFSNWISFFISQLWAMLPIVPLSFFGGTILASGILTLSFKEIIIGIFLISLMLLYCFQITKGLANKHTANDNTSGVATLLAILEDLPENKREEVCFVFFDQEEIGLVGSQNFKKQHEPLIKGKPLINFDCVSDGNTLFFVTKKAFRESNYNNQLAESTKKIVDKTEKDYKFGTAFKNIYTSDQIIFKNSVGVAAAKKLPIFGYYLNRIHTRKDTRFDYQNIELLNQVIQDFILHI</sequence>
<gene>
    <name evidence="3" type="ORF">P7H70_09050</name>
</gene>
<dbReference type="Gene3D" id="3.40.630.10">
    <property type="entry name" value="Zn peptidases"/>
    <property type="match status" value="1"/>
</dbReference>
<dbReference type="RefSeq" id="WP_311875298.1">
    <property type="nucleotide sequence ID" value="NZ_JARQBZ010000015.1"/>
</dbReference>
<reference evidence="3" key="1">
    <citation type="submission" date="2023-03" db="EMBL/GenBank/DDBJ databases">
        <authorList>
            <person name="Shen W."/>
            <person name="Cai J."/>
        </authorList>
    </citation>
    <scope>NUCLEOTIDE SEQUENCE</scope>
    <source>
        <strain evidence="3">P96-3</strain>
    </source>
</reference>
<dbReference type="InterPro" id="IPR045175">
    <property type="entry name" value="M28_fam"/>
</dbReference>
<dbReference type="SUPFAM" id="SSF53187">
    <property type="entry name" value="Zn-dependent exopeptidases"/>
    <property type="match status" value="1"/>
</dbReference>
<keyword evidence="1" id="KW-0472">Membrane</keyword>
<feature type="domain" description="Peptidase M28" evidence="2">
    <location>
        <begin position="147"/>
        <end position="295"/>
    </location>
</feature>
<comment type="caution">
    <text evidence="3">The sequence shown here is derived from an EMBL/GenBank/DDBJ whole genome shotgun (WGS) entry which is preliminary data.</text>
</comment>
<proteinExistence type="predicted"/>
<evidence type="ECO:0000313" key="3">
    <source>
        <dbReference type="EMBL" id="MDT2834206.1"/>
    </source>
</evidence>
<dbReference type="Pfam" id="PF04389">
    <property type="entry name" value="Peptidase_M28"/>
    <property type="match status" value="1"/>
</dbReference>
<evidence type="ECO:0000256" key="1">
    <source>
        <dbReference type="SAM" id="Phobius"/>
    </source>
</evidence>